<evidence type="ECO:0000259" key="7">
    <source>
        <dbReference type="Pfam" id="PF01466"/>
    </source>
</evidence>
<dbReference type="Proteomes" id="UP001367508">
    <property type="component" value="Unassembled WGS sequence"/>
</dbReference>
<dbReference type="InterPro" id="IPR011333">
    <property type="entry name" value="SKP1/BTB/POZ_sf"/>
</dbReference>
<dbReference type="InterPro" id="IPR001232">
    <property type="entry name" value="SKP1-like"/>
</dbReference>
<dbReference type="InterPro" id="IPR016159">
    <property type="entry name" value="Cullin_repeat-like_dom_sf"/>
</dbReference>
<dbReference type="Gene3D" id="3.30.710.10">
    <property type="entry name" value="Potassium Channel Kv1.1, Chain A"/>
    <property type="match status" value="1"/>
</dbReference>
<keyword evidence="5" id="KW-0732">Signal</keyword>
<gene>
    <name evidence="8" type="ORF">VNO77_05750</name>
</gene>
<comment type="similarity">
    <text evidence="2">Belongs to the cullin family.</text>
</comment>
<keyword evidence="9" id="KW-1185">Reference proteome</keyword>
<dbReference type="GO" id="GO:0031625">
    <property type="term" value="F:ubiquitin protein ligase binding"/>
    <property type="evidence" value="ECO:0007669"/>
    <property type="project" value="InterPro"/>
</dbReference>
<comment type="caution">
    <text evidence="8">The sequence shown here is derived from an EMBL/GenBank/DDBJ whole genome shotgun (WGS) entry which is preliminary data.</text>
</comment>
<dbReference type="GO" id="GO:0009867">
    <property type="term" value="P:jasmonic acid mediated signaling pathway"/>
    <property type="evidence" value="ECO:0007669"/>
    <property type="project" value="UniProtKB-ARBA"/>
</dbReference>
<evidence type="ECO:0000313" key="9">
    <source>
        <dbReference type="Proteomes" id="UP001367508"/>
    </source>
</evidence>
<dbReference type="Pfam" id="PF00888">
    <property type="entry name" value="Cullin"/>
    <property type="match status" value="1"/>
</dbReference>
<comment type="pathway">
    <text evidence="1">Protein modification; protein ubiquitination.</text>
</comment>
<name>A0AAN9R8Y8_CANGL</name>
<dbReference type="Gene3D" id="1.20.1310.10">
    <property type="entry name" value="Cullin Repeats"/>
    <property type="match status" value="2"/>
</dbReference>
<evidence type="ECO:0000259" key="6">
    <source>
        <dbReference type="Pfam" id="PF00888"/>
    </source>
</evidence>
<feature type="domain" description="SKP1 component dimerisation" evidence="7">
    <location>
        <begin position="375"/>
        <end position="413"/>
    </location>
</feature>
<dbReference type="InterPro" id="IPR001373">
    <property type="entry name" value="Cullin_N"/>
</dbReference>
<keyword evidence="4" id="KW-0833">Ubl conjugation pathway</keyword>
<protein>
    <submittedName>
        <fullName evidence="8">Uncharacterized protein</fullName>
    </submittedName>
</protein>
<dbReference type="EMBL" id="JAYMYQ010000001">
    <property type="protein sequence ID" value="KAK7363602.1"/>
    <property type="molecule type" value="Genomic_DNA"/>
</dbReference>
<dbReference type="Pfam" id="PF01466">
    <property type="entry name" value="Skp1"/>
    <property type="match status" value="1"/>
</dbReference>
<dbReference type="AlphaFoldDB" id="A0AAN9R8Y8"/>
<dbReference type="GO" id="GO:0006511">
    <property type="term" value="P:ubiquitin-dependent protein catabolic process"/>
    <property type="evidence" value="ECO:0007669"/>
    <property type="project" value="InterPro"/>
</dbReference>
<feature type="domain" description="Cullin N-terminal" evidence="6">
    <location>
        <begin position="49"/>
        <end position="355"/>
    </location>
</feature>
<evidence type="ECO:0000256" key="3">
    <source>
        <dbReference type="ARBA" id="ARBA00009993"/>
    </source>
</evidence>
<dbReference type="InterPro" id="IPR036296">
    <property type="entry name" value="SKP1-like_dim_sf"/>
</dbReference>
<feature type="chain" id="PRO_5043026339" evidence="5">
    <location>
        <begin position="26"/>
        <end position="419"/>
    </location>
</feature>
<dbReference type="PANTHER" id="PTHR11165">
    <property type="entry name" value="SKP1"/>
    <property type="match status" value="1"/>
</dbReference>
<dbReference type="SMART" id="SM00512">
    <property type="entry name" value="Skp1"/>
    <property type="match status" value="1"/>
</dbReference>
<accession>A0AAN9R8Y8</accession>
<proteinExistence type="inferred from homology"/>
<dbReference type="InterPro" id="IPR016897">
    <property type="entry name" value="SKP1"/>
</dbReference>
<dbReference type="SUPFAM" id="SSF74788">
    <property type="entry name" value="Cullin repeat-like"/>
    <property type="match status" value="1"/>
</dbReference>
<evidence type="ECO:0000313" key="8">
    <source>
        <dbReference type="EMBL" id="KAK7363602.1"/>
    </source>
</evidence>
<reference evidence="8 9" key="1">
    <citation type="submission" date="2024-01" db="EMBL/GenBank/DDBJ databases">
        <title>The genomes of 5 underutilized Papilionoideae crops provide insights into root nodulation and disease resistanc.</title>
        <authorList>
            <person name="Jiang F."/>
        </authorList>
    </citation>
    <scope>NUCLEOTIDE SEQUENCE [LARGE SCALE GENOMIC DNA]</scope>
    <source>
        <strain evidence="8">LVBAO_FW01</strain>
        <tissue evidence="8">Leaves</tissue>
    </source>
</reference>
<evidence type="ECO:0000256" key="2">
    <source>
        <dbReference type="ARBA" id="ARBA00006019"/>
    </source>
</evidence>
<dbReference type="SUPFAM" id="SSF81382">
    <property type="entry name" value="Skp1 dimerisation domain-like"/>
    <property type="match status" value="1"/>
</dbReference>
<evidence type="ECO:0000256" key="4">
    <source>
        <dbReference type="ARBA" id="ARBA00022786"/>
    </source>
</evidence>
<evidence type="ECO:0000256" key="5">
    <source>
        <dbReference type="SAM" id="SignalP"/>
    </source>
</evidence>
<sequence length="419" mass="48725">MNKYQYLRLTLSLYLLLLSLEIVVADSEPMNSNMEECKRTSKSFEQVWPLLQTAVDRLINQIEGVDNTSFTSQEYMSYYTTVYEFCTERQGNKNSKLLYDQYKKVFEEYINSMVLPSLRGKENELLLRELLRRWSNHKIMTSWLLRFFHFLDRYYIPRRQLPSLEETSFLSFHDLVFDEMNKQVVEAILYMIDQERAGKLIDRTLVNNTLAIYSKIGQITIKSTASERIIKDNAAFYSGGLSNWIASSCFKDDTTKEEKLNDNPIASSKKINLISSDGDVFEVDYAVALMSKTIRDVIESNPGSDTDSINIPVSLSREMLGKVTEYCKKHTEASNSNYDEYISNVDLNDWDAKFIDVDHQTLFNLVLSSNYLNMQSLLDLASNKIADIIKGKTPEEIRKFFNIKDEFTPEEQEFSWDDN</sequence>
<evidence type="ECO:0000256" key="1">
    <source>
        <dbReference type="ARBA" id="ARBA00004906"/>
    </source>
</evidence>
<feature type="signal peptide" evidence="5">
    <location>
        <begin position="1"/>
        <end position="25"/>
    </location>
</feature>
<organism evidence="8 9">
    <name type="scientific">Canavalia gladiata</name>
    <name type="common">Sword bean</name>
    <name type="synonym">Dolichos gladiatus</name>
    <dbReference type="NCBI Taxonomy" id="3824"/>
    <lineage>
        <taxon>Eukaryota</taxon>
        <taxon>Viridiplantae</taxon>
        <taxon>Streptophyta</taxon>
        <taxon>Embryophyta</taxon>
        <taxon>Tracheophyta</taxon>
        <taxon>Spermatophyta</taxon>
        <taxon>Magnoliopsida</taxon>
        <taxon>eudicotyledons</taxon>
        <taxon>Gunneridae</taxon>
        <taxon>Pentapetalae</taxon>
        <taxon>rosids</taxon>
        <taxon>fabids</taxon>
        <taxon>Fabales</taxon>
        <taxon>Fabaceae</taxon>
        <taxon>Papilionoideae</taxon>
        <taxon>50 kb inversion clade</taxon>
        <taxon>NPAAA clade</taxon>
        <taxon>indigoferoid/millettioid clade</taxon>
        <taxon>Phaseoleae</taxon>
        <taxon>Canavalia</taxon>
    </lineage>
</organism>
<comment type="similarity">
    <text evidence="3">Belongs to the SKP1 family.</text>
</comment>
<dbReference type="SUPFAM" id="SSF54695">
    <property type="entry name" value="POZ domain"/>
    <property type="match status" value="1"/>
</dbReference>
<dbReference type="InterPro" id="IPR016072">
    <property type="entry name" value="Skp1_comp_dimer"/>
</dbReference>